<comment type="similarity">
    <text evidence="2 8">Belongs to the ZIP transporter (TC 2.A.5) family.</text>
</comment>
<evidence type="ECO:0000256" key="7">
    <source>
        <dbReference type="ARBA" id="ARBA00023136"/>
    </source>
</evidence>
<dbReference type="VEuPathDB" id="FungiDB:PHYBLDRAFT_153108"/>
<dbReference type="EMBL" id="KV441027">
    <property type="protein sequence ID" value="OAD65854.1"/>
    <property type="molecule type" value="Genomic_DNA"/>
</dbReference>
<feature type="transmembrane region" description="Helical" evidence="8">
    <location>
        <begin position="300"/>
        <end position="318"/>
    </location>
</feature>
<feature type="transmembrane region" description="Helical" evidence="8">
    <location>
        <begin position="205"/>
        <end position="224"/>
    </location>
</feature>
<dbReference type="PANTHER" id="PTHR11040">
    <property type="entry name" value="ZINC/IRON TRANSPORTER"/>
    <property type="match status" value="1"/>
</dbReference>
<name>A0A162N4Z3_PHYB8</name>
<keyword evidence="5 8" id="KW-1133">Transmembrane helix</keyword>
<dbReference type="GeneID" id="28993970"/>
<protein>
    <recommendedName>
        <fullName evidence="11">ZIP zinc/iron transport family</fullName>
    </recommendedName>
</protein>
<feature type="transmembrane region" description="Helical" evidence="8">
    <location>
        <begin position="339"/>
        <end position="357"/>
    </location>
</feature>
<keyword evidence="4 8" id="KW-0812">Transmembrane</keyword>
<dbReference type="PANTHER" id="PTHR11040:SF44">
    <property type="entry name" value="PROTEIN ZNTC-RELATED"/>
    <property type="match status" value="1"/>
</dbReference>
<dbReference type="RefSeq" id="XP_018283894.1">
    <property type="nucleotide sequence ID" value="XM_018433064.1"/>
</dbReference>
<dbReference type="InParanoid" id="A0A162N4Z3"/>
<dbReference type="InterPro" id="IPR004698">
    <property type="entry name" value="Zn/Fe_permease_fun/pln"/>
</dbReference>
<evidence type="ECO:0000256" key="3">
    <source>
        <dbReference type="ARBA" id="ARBA00022448"/>
    </source>
</evidence>
<evidence type="ECO:0000256" key="2">
    <source>
        <dbReference type="ARBA" id="ARBA00006939"/>
    </source>
</evidence>
<feature type="transmembrane region" description="Helical" evidence="8">
    <location>
        <begin position="78"/>
        <end position="97"/>
    </location>
</feature>
<dbReference type="Pfam" id="PF02535">
    <property type="entry name" value="Zip"/>
    <property type="match status" value="1"/>
</dbReference>
<reference evidence="10" key="1">
    <citation type="submission" date="2015-06" db="EMBL/GenBank/DDBJ databases">
        <title>Expansion of signal transduction pathways in fungi by whole-genome duplication.</title>
        <authorList>
            <consortium name="DOE Joint Genome Institute"/>
            <person name="Corrochano L.M."/>
            <person name="Kuo A."/>
            <person name="Marcet-Houben M."/>
            <person name="Polaino S."/>
            <person name="Salamov A."/>
            <person name="Villalobos J.M."/>
            <person name="Alvarez M.I."/>
            <person name="Avalos J."/>
            <person name="Benito E.P."/>
            <person name="Benoit I."/>
            <person name="Burger G."/>
            <person name="Camino L.P."/>
            <person name="Canovas D."/>
            <person name="Cerda-Olmedo E."/>
            <person name="Cheng J.-F."/>
            <person name="Dominguez A."/>
            <person name="Elias M."/>
            <person name="Eslava A.P."/>
            <person name="Glaser F."/>
            <person name="Grimwood J."/>
            <person name="Gutierrez G."/>
            <person name="Heitman J."/>
            <person name="Henrissat B."/>
            <person name="Iturriaga E.A."/>
            <person name="Lang B.F."/>
            <person name="Lavin J.L."/>
            <person name="Lee S."/>
            <person name="Li W."/>
            <person name="Lindquist E."/>
            <person name="Lopez-Garcia S."/>
            <person name="Luque E.M."/>
            <person name="Marcos A.T."/>
            <person name="Martin J."/>
            <person name="McCluskey K."/>
            <person name="Medina H.R."/>
            <person name="Miralles-Duran A."/>
            <person name="Miyazaki A."/>
            <person name="Munoz-Torres E."/>
            <person name="Oguiza J.A."/>
            <person name="Ohm R."/>
            <person name="Olmedo M."/>
            <person name="Orejas M."/>
            <person name="Ortiz-Castellanos L."/>
            <person name="Pisabarro A.G."/>
            <person name="Rodriguez-Romero J."/>
            <person name="Ruiz-Herrera J."/>
            <person name="Ruiz-Vazquez R."/>
            <person name="Sanz C."/>
            <person name="Schackwitz W."/>
            <person name="Schmutz J."/>
            <person name="Shahriari M."/>
            <person name="Shelest E."/>
            <person name="Silva-Franco F."/>
            <person name="Soanes D."/>
            <person name="Syed K."/>
            <person name="Tagua V.G."/>
            <person name="Talbot N.J."/>
            <person name="Thon M."/>
            <person name="De vries R.P."/>
            <person name="Wiebenga A."/>
            <person name="Yadav J.S."/>
            <person name="Braun E.L."/>
            <person name="Baker S."/>
            <person name="Garre V."/>
            <person name="Horwitz B."/>
            <person name="Torres-Martinez S."/>
            <person name="Idnurm A."/>
            <person name="Herrera-Estrella A."/>
            <person name="Gabaldon T."/>
            <person name="Grigoriev I.V."/>
        </authorList>
    </citation>
    <scope>NUCLEOTIDE SEQUENCE [LARGE SCALE GENOMIC DNA]</scope>
    <source>
        <strain evidence="10">NRRL 1555(-)</strain>
    </source>
</reference>
<evidence type="ECO:0008006" key="11">
    <source>
        <dbReference type="Google" id="ProtNLM"/>
    </source>
</evidence>
<dbReference type="FunCoup" id="A0A162N4Z3">
    <property type="interactions" value="280"/>
</dbReference>
<proteinExistence type="inferred from homology"/>
<feature type="transmembrane region" description="Helical" evidence="8">
    <location>
        <begin position="264"/>
        <end position="288"/>
    </location>
</feature>
<sequence>MASLAYAQDVAVDASADADADACASGELENYNLPLRIGSIFIILGTSALGVFGPIALHRINPNSESSARDWILTIGKFFGTGVILATAFVHMLPDAFENFGSDCLSSGWLSYGAFAGIFCMLASFGLQLLELCAISHLNTINKRKVLTARENSAAHFDEISPKNLESDGSMISGTHDGVFQNGGGHVHSAGFLEQDDSYSHIGTFILELGIIMHSVIIGITLATADRDEFVTLLIALVFHQFFEGLALGTRINELKYKSLAKPIIMGCLYILMTPIGISIGVGIHASFNPNSYSNVLSQAILDLLSAGILLYNAYVSLMSLEISHNTKFHEQSLARKTACFLSMYAGAGLMSLIGEWA</sequence>
<evidence type="ECO:0000256" key="6">
    <source>
        <dbReference type="ARBA" id="ARBA00023065"/>
    </source>
</evidence>
<dbReference type="NCBIfam" id="TIGR00820">
    <property type="entry name" value="zip"/>
    <property type="match status" value="1"/>
</dbReference>
<dbReference type="STRING" id="763407.A0A162N4Z3"/>
<feature type="transmembrane region" description="Helical" evidence="8">
    <location>
        <begin position="109"/>
        <end position="135"/>
    </location>
</feature>
<comment type="subcellular location">
    <subcellularLocation>
        <location evidence="1 8">Membrane</location>
        <topology evidence="1 8">Multi-pass membrane protein</topology>
    </subcellularLocation>
</comment>
<keyword evidence="7 8" id="KW-0472">Membrane</keyword>
<gene>
    <name evidence="9" type="ORF">PHYBLDRAFT_153108</name>
</gene>
<feature type="transmembrane region" description="Helical" evidence="8">
    <location>
        <begin position="37"/>
        <end position="57"/>
    </location>
</feature>
<keyword evidence="6 8" id="KW-0406">Ion transport</keyword>
<dbReference type="Proteomes" id="UP000077315">
    <property type="component" value="Unassembled WGS sequence"/>
</dbReference>
<evidence type="ECO:0000256" key="5">
    <source>
        <dbReference type="ARBA" id="ARBA00022989"/>
    </source>
</evidence>
<accession>A0A162N4Z3</accession>
<dbReference type="AlphaFoldDB" id="A0A162N4Z3"/>
<dbReference type="InterPro" id="IPR003689">
    <property type="entry name" value="ZIP"/>
</dbReference>
<keyword evidence="3 8" id="KW-0813">Transport</keyword>
<evidence type="ECO:0000256" key="8">
    <source>
        <dbReference type="RuleBase" id="RU362088"/>
    </source>
</evidence>
<evidence type="ECO:0000256" key="1">
    <source>
        <dbReference type="ARBA" id="ARBA00004141"/>
    </source>
</evidence>
<organism evidence="9 10">
    <name type="scientific">Phycomyces blakesleeanus (strain ATCC 8743b / DSM 1359 / FGSC 10004 / NBRC 33097 / NRRL 1555)</name>
    <dbReference type="NCBI Taxonomy" id="763407"/>
    <lineage>
        <taxon>Eukaryota</taxon>
        <taxon>Fungi</taxon>
        <taxon>Fungi incertae sedis</taxon>
        <taxon>Mucoromycota</taxon>
        <taxon>Mucoromycotina</taxon>
        <taxon>Mucoromycetes</taxon>
        <taxon>Mucorales</taxon>
        <taxon>Phycomycetaceae</taxon>
        <taxon>Phycomyces</taxon>
    </lineage>
</organism>
<dbReference type="GO" id="GO:0005385">
    <property type="term" value="F:zinc ion transmembrane transporter activity"/>
    <property type="evidence" value="ECO:0007669"/>
    <property type="project" value="InterPro"/>
</dbReference>
<dbReference type="OrthoDB" id="448280at2759"/>
<keyword evidence="10" id="KW-1185">Reference proteome</keyword>
<dbReference type="GO" id="GO:0005886">
    <property type="term" value="C:plasma membrane"/>
    <property type="evidence" value="ECO:0007669"/>
    <property type="project" value="TreeGrafter"/>
</dbReference>
<evidence type="ECO:0000256" key="4">
    <source>
        <dbReference type="ARBA" id="ARBA00022692"/>
    </source>
</evidence>
<evidence type="ECO:0000313" key="10">
    <source>
        <dbReference type="Proteomes" id="UP000077315"/>
    </source>
</evidence>
<evidence type="ECO:0000313" key="9">
    <source>
        <dbReference type="EMBL" id="OAD65854.1"/>
    </source>
</evidence>
<feature type="transmembrane region" description="Helical" evidence="8">
    <location>
        <begin position="230"/>
        <end position="252"/>
    </location>
</feature>